<dbReference type="GO" id="GO:0005666">
    <property type="term" value="C:RNA polymerase III complex"/>
    <property type="evidence" value="ECO:0007669"/>
    <property type="project" value="TreeGrafter"/>
</dbReference>
<proteinExistence type="predicted"/>
<gene>
    <name evidence="1" type="ORF">LSALG_LOCUS9567</name>
</gene>
<dbReference type="GO" id="GO:0006351">
    <property type="term" value="P:DNA-templated transcription"/>
    <property type="evidence" value="ECO:0007669"/>
    <property type="project" value="InterPro"/>
</dbReference>
<protein>
    <submittedName>
        <fullName evidence="1">Uncharacterized protein</fullName>
    </submittedName>
</protein>
<evidence type="ECO:0000313" key="2">
    <source>
        <dbReference type="Proteomes" id="UP001177003"/>
    </source>
</evidence>
<dbReference type="Proteomes" id="UP001177003">
    <property type="component" value="Chromosome 1"/>
</dbReference>
<dbReference type="PANTHER" id="PTHR10917">
    <property type="entry name" value="DNA-DIRECTED RNA POLYMERASES I, II, AND III SUBUNIT RPABC3"/>
    <property type="match status" value="1"/>
</dbReference>
<sequence>MPPHRRHHHPIFQSANDYHANTESPPLFFSFFFFSRCHETLHPPPATSQVGVAQPPMEVRHNQIVKVPPPPPSFLLRRHRPTSAVTLFCDAFELYPSLSLMIVGAVVAASRHTPPCGWLGGLCHRKASTPPWQPIMVVAAGYSFSVAVCRHQPPLSKRIMKETQNHHHREVVAAAIGHRVGWRDNQIRDIIRQSATKMVNPHFDDTIKVIGVDADGKKYDKVSRIEARGEETDIHIVLDVNSQLYPMHAGEKYRMVLSQTLNEDGSAVTTHTQGSKKSLADRFEYVMHGLLYKISDDKNQNGDAEVAVYISFGGLQLMMKGAPVKMGKFKVDQRLFLLLLKE</sequence>
<dbReference type="GO" id="GO:0003899">
    <property type="term" value="F:DNA-directed RNA polymerase activity"/>
    <property type="evidence" value="ECO:0007669"/>
    <property type="project" value="InterPro"/>
</dbReference>
<dbReference type="GO" id="GO:0005665">
    <property type="term" value="C:RNA polymerase II, core complex"/>
    <property type="evidence" value="ECO:0007669"/>
    <property type="project" value="TreeGrafter"/>
</dbReference>
<reference evidence="1" key="1">
    <citation type="submission" date="2023-04" db="EMBL/GenBank/DDBJ databases">
        <authorList>
            <person name="Vijverberg K."/>
            <person name="Xiong W."/>
            <person name="Schranz E."/>
        </authorList>
    </citation>
    <scope>NUCLEOTIDE SEQUENCE</scope>
</reference>
<accession>A0AA35VI53</accession>
<evidence type="ECO:0000313" key="1">
    <source>
        <dbReference type="EMBL" id="CAI9269184.1"/>
    </source>
</evidence>
<name>A0AA35VI53_LACSI</name>
<organism evidence="1 2">
    <name type="scientific">Lactuca saligna</name>
    <name type="common">Willowleaf lettuce</name>
    <dbReference type="NCBI Taxonomy" id="75948"/>
    <lineage>
        <taxon>Eukaryota</taxon>
        <taxon>Viridiplantae</taxon>
        <taxon>Streptophyta</taxon>
        <taxon>Embryophyta</taxon>
        <taxon>Tracheophyta</taxon>
        <taxon>Spermatophyta</taxon>
        <taxon>Magnoliopsida</taxon>
        <taxon>eudicotyledons</taxon>
        <taxon>Gunneridae</taxon>
        <taxon>Pentapetalae</taxon>
        <taxon>asterids</taxon>
        <taxon>campanulids</taxon>
        <taxon>Asterales</taxon>
        <taxon>Asteraceae</taxon>
        <taxon>Cichorioideae</taxon>
        <taxon>Cichorieae</taxon>
        <taxon>Lactucinae</taxon>
        <taxon>Lactuca</taxon>
    </lineage>
</organism>
<dbReference type="InterPro" id="IPR012340">
    <property type="entry name" value="NA-bd_OB-fold"/>
</dbReference>
<dbReference type="Gene3D" id="2.40.50.140">
    <property type="entry name" value="Nucleic acid-binding proteins"/>
    <property type="match status" value="1"/>
</dbReference>
<dbReference type="GO" id="GO:0005736">
    <property type="term" value="C:RNA polymerase I complex"/>
    <property type="evidence" value="ECO:0007669"/>
    <property type="project" value="TreeGrafter"/>
</dbReference>
<dbReference type="InterPro" id="IPR005570">
    <property type="entry name" value="RPABC3"/>
</dbReference>
<dbReference type="Pfam" id="PF03870">
    <property type="entry name" value="RNA_pol_Rpb8"/>
    <property type="match status" value="1"/>
</dbReference>
<dbReference type="SMART" id="SM00658">
    <property type="entry name" value="RPOL8c"/>
    <property type="match status" value="1"/>
</dbReference>
<keyword evidence="2" id="KW-1185">Reference proteome</keyword>
<dbReference type="SUPFAM" id="SSF50249">
    <property type="entry name" value="Nucleic acid-binding proteins"/>
    <property type="match status" value="1"/>
</dbReference>
<dbReference type="PANTHER" id="PTHR10917:SF1">
    <property type="entry name" value="DNA-DIRECTED RNA POLYMERASE I, II"/>
    <property type="match status" value="1"/>
</dbReference>
<dbReference type="AlphaFoldDB" id="A0AA35VI53"/>
<dbReference type="EMBL" id="OX465077">
    <property type="protein sequence ID" value="CAI9269184.1"/>
    <property type="molecule type" value="Genomic_DNA"/>
</dbReference>